<evidence type="ECO:0000313" key="3">
    <source>
        <dbReference type="Proteomes" id="UP001487740"/>
    </source>
</evidence>
<name>A0AAW0S9F5_SCYPA</name>
<evidence type="ECO:0000313" key="2">
    <source>
        <dbReference type="EMBL" id="KAK8371959.1"/>
    </source>
</evidence>
<evidence type="ECO:0000256" key="1">
    <source>
        <dbReference type="SAM" id="MobiDB-lite"/>
    </source>
</evidence>
<accession>A0AAW0S9F5</accession>
<dbReference type="EMBL" id="JARAKH010006391">
    <property type="protein sequence ID" value="KAK8371959.1"/>
    <property type="molecule type" value="Genomic_DNA"/>
</dbReference>
<organism evidence="2 3">
    <name type="scientific">Scylla paramamosain</name>
    <name type="common">Mud crab</name>
    <dbReference type="NCBI Taxonomy" id="85552"/>
    <lineage>
        <taxon>Eukaryota</taxon>
        <taxon>Metazoa</taxon>
        <taxon>Ecdysozoa</taxon>
        <taxon>Arthropoda</taxon>
        <taxon>Crustacea</taxon>
        <taxon>Multicrustacea</taxon>
        <taxon>Malacostraca</taxon>
        <taxon>Eumalacostraca</taxon>
        <taxon>Eucarida</taxon>
        <taxon>Decapoda</taxon>
        <taxon>Pleocyemata</taxon>
        <taxon>Brachyura</taxon>
        <taxon>Eubrachyura</taxon>
        <taxon>Portunoidea</taxon>
        <taxon>Portunidae</taxon>
        <taxon>Portuninae</taxon>
        <taxon>Scylla</taxon>
    </lineage>
</organism>
<keyword evidence="3" id="KW-1185">Reference proteome</keyword>
<reference evidence="2 3" key="1">
    <citation type="submission" date="2023-03" db="EMBL/GenBank/DDBJ databases">
        <title>High-quality genome of Scylla paramamosain provides insights in environmental adaptation.</title>
        <authorList>
            <person name="Zhang L."/>
        </authorList>
    </citation>
    <scope>NUCLEOTIDE SEQUENCE [LARGE SCALE GENOMIC DNA]</scope>
    <source>
        <strain evidence="2">LZ_2023a</strain>
        <tissue evidence="2">Muscle</tissue>
    </source>
</reference>
<proteinExistence type="predicted"/>
<dbReference type="Proteomes" id="UP001487740">
    <property type="component" value="Unassembled WGS sequence"/>
</dbReference>
<dbReference type="AlphaFoldDB" id="A0AAW0S9F5"/>
<protein>
    <submittedName>
        <fullName evidence="2">Uncharacterized protein</fullName>
    </submittedName>
</protein>
<feature type="region of interest" description="Disordered" evidence="1">
    <location>
        <begin position="52"/>
        <end position="93"/>
    </location>
</feature>
<gene>
    <name evidence="2" type="ORF">O3P69_016302</name>
</gene>
<sequence length="93" mass="9941">MVSFLMVVAPPGERLPTQPGSRRALVLPVVHPSQVRLIHRGPFWREPLTCSLGPVDGSGSADPRLPHRLVPETTTSRQQDPGSQGRATGSNAA</sequence>
<feature type="compositionally biased region" description="Polar residues" evidence="1">
    <location>
        <begin position="72"/>
        <end position="93"/>
    </location>
</feature>
<comment type="caution">
    <text evidence="2">The sequence shown here is derived from an EMBL/GenBank/DDBJ whole genome shotgun (WGS) entry which is preliminary data.</text>
</comment>